<dbReference type="Proteomes" id="UP000026960">
    <property type="component" value="Chromosome 6"/>
</dbReference>
<name>A0A0D3GIW7_9ORYZ</name>
<dbReference type="PaxDb" id="65489-OBART06G21700.1"/>
<evidence type="ECO:0000313" key="2">
    <source>
        <dbReference type="EnsemblPlants" id="OBART06G21700.1"/>
    </source>
</evidence>
<organism evidence="2">
    <name type="scientific">Oryza barthii</name>
    <dbReference type="NCBI Taxonomy" id="65489"/>
    <lineage>
        <taxon>Eukaryota</taxon>
        <taxon>Viridiplantae</taxon>
        <taxon>Streptophyta</taxon>
        <taxon>Embryophyta</taxon>
        <taxon>Tracheophyta</taxon>
        <taxon>Spermatophyta</taxon>
        <taxon>Magnoliopsida</taxon>
        <taxon>Liliopsida</taxon>
        <taxon>Poales</taxon>
        <taxon>Poaceae</taxon>
        <taxon>BOP clade</taxon>
        <taxon>Oryzoideae</taxon>
        <taxon>Oryzeae</taxon>
        <taxon>Oryzinae</taxon>
        <taxon>Oryza</taxon>
    </lineage>
</organism>
<dbReference type="EnsemblPlants" id="OBART06G21700.1">
    <property type="protein sequence ID" value="OBART06G21700.1"/>
    <property type="gene ID" value="OBART06G21700"/>
</dbReference>
<dbReference type="AlphaFoldDB" id="A0A0D3GIW7"/>
<evidence type="ECO:0000313" key="3">
    <source>
        <dbReference type="Proteomes" id="UP000026960"/>
    </source>
</evidence>
<proteinExistence type="predicted"/>
<protein>
    <submittedName>
        <fullName evidence="2">Uncharacterized protein</fullName>
    </submittedName>
</protein>
<feature type="region of interest" description="Disordered" evidence="1">
    <location>
        <begin position="25"/>
        <end position="44"/>
    </location>
</feature>
<reference evidence="2" key="2">
    <citation type="submission" date="2015-03" db="UniProtKB">
        <authorList>
            <consortium name="EnsemblPlants"/>
        </authorList>
    </citation>
    <scope>IDENTIFICATION</scope>
</reference>
<reference evidence="2" key="1">
    <citation type="journal article" date="2009" name="Rice">
        <title>De Novo Next Generation Sequencing of Plant Genomes.</title>
        <authorList>
            <person name="Rounsley S."/>
            <person name="Marri P.R."/>
            <person name="Yu Y."/>
            <person name="He R."/>
            <person name="Sisneros N."/>
            <person name="Goicoechea J.L."/>
            <person name="Lee S.J."/>
            <person name="Angelova A."/>
            <person name="Kudrna D."/>
            <person name="Luo M."/>
            <person name="Affourtit J."/>
            <person name="Desany B."/>
            <person name="Knight J."/>
            <person name="Niazi F."/>
            <person name="Egholm M."/>
            <person name="Wing R.A."/>
        </authorList>
    </citation>
    <scope>NUCLEOTIDE SEQUENCE [LARGE SCALE GENOMIC DNA]</scope>
    <source>
        <strain evidence="2">cv. IRGC 105608</strain>
    </source>
</reference>
<keyword evidence="3" id="KW-1185">Reference proteome</keyword>
<dbReference type="HOGENOM" id="CLU_056644_0_0_1"/>
<sequence length="399" mass="44012">MEVLGRQPCKRGQELGWGSFHPSSTHQLFDGMPSQPKMSKKDQSISEPVLINSTMKKEEKWLDEALDWILEKFEQMEAKRRCDEKIDRILKKLDEIDANRNKFFKEMGASIKATTAVLNAASSLPPMAPSPLAPTKCLTECSNNNITWVAANSSHIGEVLAPTAAWELGDRKDMDQAPYIVTKDLLKVTPTKCSTICSSSDTKPDLTVVAPVTCTTLAVSSMVLVATDGTTGNTNIDAPVCFKEMHAMCSTVGLDVNGGNDQAVVAFQTKTCVLRGDQALDVSVEVFMPSSYMLTPINGCSIIPLISLAITNILLDINSETADWQGPPSQVLLNTTSDVAIRKLVMGRINLWLPPTSNELVDTVCELWSEQWPTFNFYWARLHWMPPWPPPTQNSGFNM</sequence>
<evidence type="ECO:0000256" key="1">
    <source>
        <dbReference type="SAM" id="MobiDB-lite"/>
    </source>
</evidence>
<accession>A0A0D3GIW7</accession>
<dbReference type="Gramene" id="OBART06G21700.1">
    <property type="protein sequence ID" value="OBART06G21700.1"/>
    <property type="gene ID" value="OBART06G21700"/>
</dbReference>